<feature type="domain" description="HTH lysR-type" evidence="5">
    <location>
        <begin position="29"/>
        <end position="85"/>
    </location>
</feature>
<dbReference type="SUPFAM" id="SSF53850">
    <property type="entry name" value="Periplasmic binding protein-like II"/>
    <property type="match status" value="1"/>
</dbReference>
<dbReference type="GO" id="GO:0003700">
    <property type="term" value="F:DNA-binding transcription factor activity"/>
    <property type="evidence" value="ECO:0007669"/>
    <property type="project" value="InterPro"/>
</dbReference>
<dbReference type="AlphaFoldDB" id="A0A5B0WTR9"/>
<dbReference type="PANTHER" id="PTHR30419">
    <property type="entry name" value="HTH-TYPE TRANSCRIPTIONAL REGULATOR YBHD"/>
    <property type="match status" value="1"/>
</dbReference>
<dbReference type="InterPro" id="IPR000847">
    <property type="entry name" value="LysR_HTH_N"/>
</dbReference>
<keyword evidence="7" id="KW-1185">Reference proteome</keyword>
<protein>
    <submittedName>
        <fullName evidence="6">LysR family transcriptional regulator</fullName>
    </submittedName>
</protein>
<dbReference type="InterPro" id="IPR036390">
    <property type="entry name" value="WH_DNA-bd_sf"/>
</dbReference>
<dbReference type="Proteomes" id="UP000323708">
    <property type="component" value="Unassembled WGS sequence"/>
</dbReference>
<accession>A0A5B0WTR9</accession>
<evidence type="ECO:0000313" key="7">
    <source>
        <dbReference type="Proteomes" id="UP000323708"/>
    </source>
</evidence>
<proteinExistence type="inferred from homology"/>
<sequence length="321" mass="36256">MVIFHSIATKMIRWVNVTYQCISGPYMRFENSELRAFRAVIEEGGFRRAAESLHISQSAVSQAVAGLENKLGTPLIRRGKDLRLTDAGRRLFDHAFEVLTGEQQTLEDIAQLRQGQSETLSLALSASINRFHAPGLTSAYYREYPQVRMQVMEMPARNIIYAVLAGNVELGFGPFQKDMQAFATVPLYTDSRHLVVSPGHPRFEEMKQGDADALKQTPLITSALDNPDLRPSIQRLRDQFSTVWEVSSLQLRIHMVREGMGVAFIDRRLLEEHPDCAAFHIIDDVSFGSIDKQVGIYYRAGKQLSRAATRFVALCESHWNL</sequence>
<dbReference type="Gene3D" id="3.40.190.290">
    <property type="match status" value="1"/>
</dbReference>
<evidence type="ECO:0000313" key="6">
    <source>
        <dbReference type="EMBL" id="KAA1189591.1"/>
    </source>
</evidence>
<dbReference type="PRINTS" id="PR00039">
    <property type="entry name" value="HTHLYSR"/>
</dbReference>
<name>A0A5B0WTR9_9GAMM</name>
<dbReference type="SUPFAM" id="SSF46785">
    <property type="entry name" value="Winged helix' DNA-binding domain"/>
    <property type="match status" value="1"/>
</dbReference>
<dbReference type="InterPro" id="IPR050950">
    <property type="entry name" value="HTH-type_LysR_regulators"/>
</dbReference>
<dbReference type="Pfam" id="PF03466">
    <property type="entry name" value="LysR_substrate"/>
    <property type="match status" value="1"/>
</dbReference>
<reference evidence="6 7" key="1">
    <citation type="submission" date="2019-09" db="EMBL/GenBank/DDBJ databases">
        <authorList>
            <person name="Chen X.-Y."/>
        </authorList>
    </citation>
    <scope>NUCLEOTIDE SEQUENCE [LARGE SCALE GENOMIC DNA]</scope>
    <source>
        <strain evidence="6 7">NY5</strain>
    </source>
</reference>
<evidence type="ECO:0000259" key="5">
    <source>
        <dbReference type="PROSITE" id="PS50931"/>
    </source>
</evidence>
<dbReference type="EMBL" id="VTUX01000007">
    <property type="protein sequence ID" value="KAA1189591.1"/>
    <property type="molecule type" value="Genomic_DNA"/>
</dbReference>
<keyword evidence="3" id="KW-0238">DNA-binding</keyword>
<dbReference type="GO" id="GO:0005829">
    <property type="term" value="C:cytosol"/>
    <property type="evidence" value="ECO:0007669"/>
    <property type="project" value="TreeGrafter"/>
</dbReference>
<gene>
    <name evidence="6" type="ORF">F0M18_14650</name>
</gene>
<dbReference type="InterPro" id="IPR005119">
    <property type="entry name" value="LysR_subst-bd"/>
</dbReference>
<keyword evidence="2" id="KW-0805">Transcription regulation</keyword>
<dbReference type="Pfam" id="PF00126">
    <property type="entry name" value="HTH_1"/>
    <property type="match status" value="1"/>
</dbReference>
<dbReference type="FunFam" id="1.10.10.10:FF:000001">
    <property type="entry name" value="LysR family transcriptional regulator"/>
    <property type="match status" value="1"/>
</dbReference>
<dbReference type="GO" id="GO:0003677">
    <property type="term" value="F:DNA binding"/>
    <property type="evidence" value="ECO:0007669"/>
    <property type="project" value="UniProtKB-KW"/>
</dbReference>
<comment type="similarity">
    <text evidence="1">Belongs to the LysR transcriptional regulatory family.</text>
</comment>
<comment type="caution">
    <text evidence="6">The sequence shown here is derived from an EMBL/GenBank/DDBJ whole genome shotgun (WGS) entry which is preliminary data.</text>
</comment>
<dbReference type="CDD" id="cd05466">
    <property type="entry name" value="PBP2_LTTR_substrate"/>
    <property type="match status" value="1"/>
</dbReference>
<organism evidence="6 7">
    <name type="scientific">Pseudohalioglobus sediminis</name>
    <dbReference type="NCBI Taxonomy" id="2606449"/>
    <lineage>
        <taxon>Bacteria</taxon>
        <taxon>Pseudomonadati</taxon>
        <taxon>Pseudomonadota</taxon>
        <taxon>Gammaproteobacteria</taxon>
        <taxon>Cellvibrionales</taxon>
        <taxon>Halieaceae</taxon>
        <taxon>Pseudohalioglobus</taxon>
    </lineage>
</organism>
<evidence type="ECO:0000256" key="2">
    <source>
        <dbReference type="ARBA" id="ARBA00023015"/>
    </source>
</evidence>
<dbReference type="PROSITE" id="PS50931">
    <property type="entry name" value="HTH_LYSR"/>
    <property type="match status" value="1"/>
</dbReference>
<dbReference type="InterPro" id="IPR036388">
    <property type="entry name" value="WH-like_DNA-bd_sf"/>
</dbReference>
<evidence type="ECO:0000256" key="4">
    <source>
        <dbReference type="ARBA" id="ARBA00023163"/>
    </source>
</evidence>
<evidence type="ECO:0000256" key="1">
    <source>
        <dbReference type="ARBA" id="ARBA00009437"/>
    </source>
</evidence>
<evidence type="ECO:0000256" key="3">
    <source>
        <dbReference type="ARBA" id="ARBA00023125"/>
    </source>
</evidence>
<dbReference type="Gene3D" id="1.10.10.10">
    <property type="entry name" value="Winged helix-like DNA-binding domain superfamily/Winged helix DNA-binding domain"/>
    <property type="match status" value="1"/>
</dbReference>
<keyword evidence="4" id="KW-0804">Transcription</keyword>